<dbReference type="AlphaFoldDB" id="A0A7G6E3V3"/>
<proteinExistence type="predicted"/>
<dbReference type="Pfam" id="PF00403">
    <property type="entry name" value="HMA"/>
    <property type="match status" value="1"/>
</dbReference>
<name>A0A7G6E3V3_THEFR</name>
<dbReference type="CDD" id="cd00371">
    <property type="entry name" value="HMA"/>
    <property type="match status" value="1"/>
</dbReference>
<dbReference type="SUPFAM" id="SSF55008">
    <property type="entry name" value="HMA, heavy metal-associated domain"/>
    <property type="match status" value="1"/>
</dbReference>
<gene>
    <name evidence="3" type="ORF">BR63_10835</name>
</gene>
<evidence type="ECO:0000256" key="1">
    <source>
        <dbReference type="ARBA" id="ARBA00022723"/>
    </source>
</evidence>
<feature type="domain" description="HMA" evidence="2">
    <location>
        <begin position="2"/>
        <end position="66"/>
    </location>
</feature>
<keyword evidence="4" id="KW-1185">Reference proteome</keyword>
<sequence length="67" mass="7401">MEKKVLKVNGMSCNHCKMSIEKALKGIGVDAAVNLGEKTVTVEYDPAKVKFEQIVTEIEDQGYDVVQ</sequence>
<dbReference type="KEGG" id="tfr:BR63_10835"/>
<dbReference type="InterPro" id="IPR006121">
    <property type="entry name" value="HMA_dom"/>
</dbReference>
<dbReference type="RefSeq" id="WP_034420131.1">
    <property type="nucleotide sequence ID" value="NZ_CP045798.1"/>
</dbReference>
<dbReference type="InterPro" id="IPR036163">
    <property type="entry name" value="HMA_dom_sf"/>
</dbReference>
<evidence type="ECO:0000259" key="2">
    <source>
        <dbReference type="PROSITE" id="PS50846"/>
    </source>
</evidence>
<reference evidence="3 4" key="1">
    <citation type="journal article" date="2019" name="Front. Microbiol.">
        <title>Thermoanaerosceptrum fracticalcis gen. nov. sp. nov., a Novel Fumarate-Fermenting Microorganism From a Deep Fractured Carbonate Aquifer of the US Great Basin.</title>
        <authorList>
            <person name="Hamilton-Brehm S.D."/>
            <person name="Stewart L.E."/>
            <person name="Zavarin M."/>
            <person name="Caldwell M."/>
            <person name="Lawson P.A."/>
            <person name="Onstott T.C."/>
            <person name="Grzymski J."/>
            <person name="Neveux I."/>
            <person name="Lollar B.S."/>
            <person name="Russell C.E."/>
            <person name="Moser D.P."/>
        </authorList>
    </citation>
    <scope>NUCLEOTIDE SEQUENCE [LARGE SCALE GENOMIC DNA]</scope>
    <source>
        <strain evidence="3 4">DRI-13</strain>
    </source>
</reference>
<protein>
    <submittedName>
        <fullName evidence="3">Copper chaperone</fullName>
    </submittedName>
</protein>
<organism evidence="3 4">
    <name type="scientific">Thermanaerosceptrum fracticalcis</name>
    <dbReference type="NCBI Taxonomy" id="1712410"/>
    <lineage>
        <taxon>Bacteria</taxon>
        <taxon>Bacillati</taxon>
        <taxon>Bacillota</taxon>
        <taxon>Clostridia</taxon>
        <taxon>Eubacteriales</taxon>
        <taxon>Peptococcaceae</taxon>
        <taxon>Thermanaerosceptrum</taxon>
    </lineage>
</organism>
<dbReference type="OrthoDB" id="9813965at2"/>
<dbReference type="GO" id="GO:0046872">
    <property type="term" value="F:metal ion binding"/>
    <property type="evidence" value="ECO:0007669"/>
    <property type="project" value="UniProtKB-KW"/>
</dbReference>
<dbReference type="Gene3D" id="3.30.70.100">
    <property type="match status" value="1"/>
</dbReference>
<evidence type="ECO:0000313" key="4">
    <source>
        <dbReference type="Proteomes" id="UP000515847"/>
    </source>
</evidence>
<dbReference type="Proteomes" id="UP000515847">
    <property type="component" value="Chromosome"/>
</dbReference>
<evidence type="ECO:0000313" key="3">
    <source>
        <dbReference type="EMBL" id="QNB46757.1"/>
    </source>
</evidence>
<keyword evidence="1" id="KW-0479">Metal-binding</keyword>
<dbReference type="FunFam" id="3.30.70.100:FF:000001">
    <property type="entry name" value="ATPase copper transporting beta"/>
    <property type="match status" value="1"/>
</dbReference>
<accession>A0A7G6E3V3</accession>
<dbReference type="EMBL" id="CP045798">
    <property type="protein sequence ID" value="QNB46757.1"/>
    <property type="molecule type" value="Genomic_DNA"/>
</dbReference>
<dbReference type="PROSITE" id="PS50846">
    <property type="entry name" value="HMA_2"/>
    <property type="match status" value="1"/>
</dbReference>